<dbReference type="AlphaFoldDB" id="X0C9L3"/>
<reference evidence="1 2" key="1">
    <citation type="submission" date="2011-11" db="EMBL/GenBank/DDBJ databases">
        <title>The Genome Sequence of Fusarium oxysporum PHW815.</title>
        <authorList>
            <consortium name="The Broad Institute Genome Sequencing Platform"/>
            <person name="Ma L.-J."/>
            <person name="Gale L.R."/>
            <person name="Schwartz D.C."/>
            <person name="Zhou S."/>
            <person name="Corby-Kistler H."/>
            <person name="Young S.K."/>
            <person name="Zeng Q."/>
            <person name="Gargeya S."/>
            <person name="Fitzgerald M."/>
            <person name="Haas B."/>
            <person name="Abouelleil A."/>
            <person name="Alvarado L."/>
            <person name="Arachchi H.M."/>
            <person name="Berlin A."/>
            <person name="Brown A."/>
            <person name="Chapman S.B."/>
            <person name="Chen Z."/>
            <person name="Dunbar C."/>
            <person name="Freedman E."/>
            <person name="Gearin G."/>
            <person name="Goldberg J."/>
            <person name="Griggs A."/>
            <person name="Gujja S."/>
            <person name="Heiman D."/>
            <person name="Howarth C."/>
            <person name="Larson L."/>
            <person name="Lui A."/>
            <person name="MacDonald P.J.P."/>
            <person name="Montmayeur A."/>
            <person name="Murphy C."/>
            <person name="Neiman D."/>
            <person name="Pearson M."/>
            <person name="Priest M."/>
            <person name="Roberts A."/>
            <person name="Saif S."/>
            <person name="Shea T."/>
            <person name="Shenoy N."/>
            <person name="Sisk P."/>
            <person name="Stolte C."/>
            <person name="Sykes S."/>
            <person name="Wortman J."/>
            <person name="Nusbaum C."/>
            <person name="Birren B."/>
        </authorList>
    </citation>
    <scope>NUCLEOTIDE SEQUENCE [LARGE SCALE GENOMIC DNA]</scope>
    <source>
        <strain evidence="1 2">54005</strain>
    </source>
</reference>
<accession>X0C9L3</accession>
<sequence length="39" mass="4111">MGDLSLSLGGIQVNTAILTQALITPVECTGPFPDCQSRY</sequence>
<keyword evidence="2" id="KW-1185">Reference proteome</keyword>
<dbReference type="HOGENOM" id="CLU_3320086_0_0_1"/>
<organism evidence="1 2">
    <name type="scientific">Fusarium oxysporum f. sp. raphani 54005</name>
    <dbReference type="NCBI Taxonomy" id="1089458"/>
    <lineage>
        <taxon>Eukaryota</taxon>
        <taxon>Fungi</taxon>
        <taxon>Dikarya</taxon>
        <taxon>Ascomycota</taxon>
        <taxon>Pezizomycotina</taxon>
        <taxon>Sordariomycetes</taxon>
        <taxon>Hypocreomycetidae</taxon>
        <taxon>Hypocreales</taxon>
        <taxon>Nectriaceae</taxon>
        <taxon>Fusarium</taxon>
        <taxon>Fusarium oxysporum species complex</taxon>
    </lineage>
</organism>
<evidence type="ECO:0000313" key="1">
    <source>
        <dbReference type="EMBL" id="EXK91110.1"/>
    </source>
</evidence>
<protein>
    <submittedName>
        <fullName evidence="1">Uncharacterized protein</fullName>
    </submittedName>
</protein>
<evidence type="ECO:0000313" key="2">
    <source>
        <dbReference type="Proteomes" id="UP000030663"/>
    </source>
</evidence>
<name>X0C9L3_FUSOX</name>
<gene>
    <name evidence="1" type="ORF">FOQG_06616</name>
</gene>
<dbReference type="Proteomes" id="UP000030663">
    <property type="component" value="Unassembled WGS sequence"/>
</dbReference>
<proteinExistence type="predicted"/>
<dbReference type="EMBL" id="JH658373">
    <property type="protein sequence ID" value="EXK91110.1"/>
    <property type="molecule type" value="Genomic_DNA"/>
</dbReference>